<reference evidence="7 8" key="1">
    <citation type="submission" date="2018-09" db="EMBL/GenBank/DDBJ databases">
        <title>Isolation, diversity and antifungal activity of actinobacteria from wheat.</title>
        <authorList>
            <person name="Han C."/>
        </authorList>
    </citation>
    <scope>NUCLEOTIDE SEQUENCE [LARGE SCALE GENOMIC DNA]</scope>
    <source>
        <strain evidence="7 8">NEAU-YY265</strain>
    </source>
</reference>
<evidence type="ECO:0000256" key="2">
    <source>
        <dbReference type="ARBA" id="ARBA00022729"/>
    </source>
</evidence>
<gene>
    <name evidence="7" type="ORF">DY240_20195</name>
</gene>
<dbReference type="InterPro" id="IPR008929">
    <property type="entry name" value="Chondroitin_lyas"/>
</dbReference>
<protein>
    <submittedName>
        <fullName evidence="7">Uncharacterized protein</fullName>
    </submittedName>
</protein>
<dbReference type="InterPro" id="IPR012480">
    <property type="entry name" value="Hepar_II_III_C"/>
</dbReference>
<proteinExistence type="predicted"/>
<feature type="domain" description="Heparin-sulfate lyase N-terminal" evidence="6">
    <location>
        <begin position="97"/>
        <end position="309"/>
    </location>
</feature>
<comment type="caution">
    <text evidence="7">The sequence shown here is derived from an EMBL/GenBank/DDBJ whole genome shotgun (WGS) entry which is preliminary data.</text>
</comment>
<dbReference type="Pfam" id="PF07940">
    <property type="entry name" value="Hepar_II_III_C"/>
    <property type="match status" value="1"/>
</dbReference>
<dbReference type="Proteomes" id="UP000284057">
    <property type="component" value="Unassembled WGS sequence"/>
</dbReference>
<dbReference type="OrthoDB" id="9787373at2"/>
<evidence type="ECO:0000259" key="5">
    <source>
        <dbReference type="Pfam" id="PF07940"/>
    </source>
</evidence>
<dbReference type="Gene3D" id="1.50.10.100">
    <property type="entry name" value="Chondroitin AC/alginate lyase"/>
    <property type="match status" value="1"/>
</dbReference>
<dbReference type="PANTHER" id="PTHR39210">
    <property type="entry name" value="HEPARIN-SULFATE LYASE"/>
    <property type="match status" value="1"/>
</dbReference>
<dbReference type="InterPro" id="IPR031680">
    <property type="entry name" value="Hepar_II_III_N"/>
</dbReference>
<dbReference type="PANTHER" id="PTHR39210:SF1">
    <property type="entry name" value="HEPARIN-SULFATE LYASE"/>
    <property type="match status" value="1"/>
</dbReference>
<evidence type="ECO:0000256" key="4">
    <source>
        <dbReference type="ARBA" id="ARBA00023239"/>
    </source>
</evidence>
<keyword evidence="4" id="KW-0456">Lyase</keyword>
<accession>A0A418KM33</accession>
<organism evidence="7 8">
    <name type="scientific">Jiangella rhizosphaerae</name>
    <dbReference type="NCBI Taxonomy" id="2293569"/>
    <lineage>
        <taxon>Bacteria</taxon>
        <taxon>Bacillati</taxon>
        <taxon>Actinomycetota</taxon>
        <taxon>Actinomycetes</taxon>
        <taxon>Jiangellales</taxon>
        <taxon>Jiangellaceae</taxon>
        <taxon>Jiangella</taxon>
    </lineage>
</organism>
<dbReference type="Pfam" id="PF16889">
    <property type="entry name" value="Hepar_II_III_N"/>
    <property type="match status" value="1"/>
</dbReference>
<dbReference type="AlphaFoldDB" id="A0A418KM33"/>
<dbReference type="Gene3D" id="2.70.98.70">
    <property type="match status" value="1"/>
</dbReference>
<dbReference type="GO" id="GO:0042597">
    <property type="term" value="C:periplasmic space"/>
    <property type="evidence" value="ECO:0007669"/>
    <property type="project" value="UniProtKB-SubCell"/>
</dbReference>
<dbReference type="EMBL" id="QUAL01000184">
    <property type="protein sequence ID" value="RIQ18991.1"/>
    <property type="molecule type" value="Genomic_DNA"/>
</dbReference>
<dbReference type="GO" id="GO:0016829">
    <property type="term" value="F:lyase activity"/>
    <property type="evidence" value="ECO:0007669"/>
    <property type="project" value="UniProtKB-KW"/>
</dbReference>
<evidence type="ECO:0000256" key="3">
    <source>
        <dbReference type="ARBA" id="ARBA00022764"/>
    </source>
</evidence>
<keyword evidence="2" id="KW-0732">Signal</keyword>
<evidence type="ECO:0000313" key="8">
    <source>
        <dbReference type="Proteomes" id="UP000284057"/>
    </source>
</evidence>
<dbReference type="SUPFAM" id="SSF48230">
    <property type="entry name" value="Chondroitin AC/alginate lyase"/>
    <property type="match status" value="1"/>
</dbReference>
<evidence type="ECO:0000313" key="7">
    <source>
        <dbReference type="EMBL" id="RIQ18991.1"/>
    </source>
</evidence>
<keyword evidence="8" id="KW-1185">Reference proteome</keyword>
<dbReference type="RefSeq" id="WP_119661649.1">
    <property type="nucleotide sequence ID" value="NZ_QUAL01000184.1"/>
</dbReference>
<feature type="domain" description="Heparinase II/III-like C-terminal" evidence="5">
    <location>
        <begin position="335"/>
        <end position="483"/>
    </location>
</feature>
<evidence type="ECO:0000256" key="1">
    <source>
        <dbReference type="ARBA" id="ARBA00004418"/>
    </source>
</evidence>
<keyword evidence="3" id="KW-0574">Periplasm</keyword>
<evidence type="ECO:0000259" key="6">
    <source>
        <dbReference type="Pfam" id="PF16889"/>
    </source>
</evidence>
<name>A0A418KM33_9ACTN</name>
<comment type="subcellular location">
    <subcellularLocation>
        <location evidence="1">Periplasm</location>
    </subcellularLocation>
</comment>
<sequence>MRATPVERPHHVDTARMRHISRPHLLAGLGADGAAIDDVRRRLARRAAAHPPVWDPRRRLEDLDAAALAEEISAADALLTRRTDFLSPQAARSGLYGLHYLGWMRPLITAHLATGDDRYAAAFARHFDDWYASRDHVVGDWPGLDVVWYSLGVWARATLLVPAVAAFAESDAMPDDTMAAVLATLLGGARWAAEEHDAFRPGNWQLVCAGELLHVAGLLHEAPEAPLWVETGRARLVEHLDRDFYADGGHLERSPGYHALCLEALQRAAVVARRDHGLDIAAHPTFHAAHRWLAEMATPAGWVPPWQDSGTVWPGEALARGAGILPGSGVDEPAGRSAHLADSGYVVLRGDGPSAAYLALNAGPYVAHELESHSHLAVTDFVLSAWGAPLAVEAGGPPTYDDPRYQDWYRSPRSHNTLTLDGHVMSEQRDAAVDAAVLAGPVQLVVAHHDGYPLRVTRRVLFVAAEPCYWLVSDRVDGEAPATWSILAPRPWLPEAGSFRTDGAPCLSVVPADPPDEVAVEEGPGQVPGDGAARYQELTALRLRSATGSFDVLLAPGREAGEPPWSLRRTGEGWIVGNGQVVDRLADGSWERRTPSGRLLASAQWPA</sequence>